<dbReference type="EMBL" id="CAKLBY020000297">
    <property type="protein sequence ID" value="CAK7943274.1"/>
    <property type="molecule type" value="Genomic_DNA"/>
</dbReference>
<feature type="transmembrane region" description="Helical" evidence="5">
    <location>
        <begin position="195"/>
        <end position="221"/>
    </location>
</feature>
<organism evidence="7 8">
    <name type="scientific">Peronospora matthiolae</name>
    <dbReference type="NCBI Taxonomy" id="2874970"/>
    <lineage>
        <taxon>Eukaryota</taxon>
        <taxon>Sar</taxon>
        <taxon>Stramenopiles</taxon>
        <taxon>Oomycota</taxon>
        <taxon>Peronosporomycetes</taxon>
        <taxon>Peronosporales</taxon>
        <taxon>Peronosporaceae</taxon>
        <taxon>Peronospora</taxon>
    </lineage>
</organism>
<feature type="transmembrane region" description="Helical" evidence="5">
    <location>
        <begin position="241"/>
        <end position="264"/>
    </location>
</feature>
<dbReference type="Pfam" id="PF10277">
    <property type="entry name" value="Frag1"/>
    <property type="match status" value="1"/>
</dbReference>
<evidence type="ECO:0000256" key="5">
    <source>
        <dbReference type="SAM" id="Phobius"/>
    </source>
</evidence>
<dbReference type="Proteomes" id="UP001162060">
    <property type="component" value="Unassembled WGS sequence"/>
</dbReference>
<proteinExistence type="predicted"/>
<evidence type="ECO:0000313" key="7">
    <source>
        <dbReference type="EMBL" id="CAK7943274.1"/>
    </source>
</evidence>
<evidence type="ECO:0000313" key="8">
    <source>
        <dbReference type="Proteomes" id="UP001162060"/>
    </source>
</evidence>
<dbReference type="AlphaFoldDB" id="A0AAV1VCT0"/>
<feature type="transmembrane region" description="Helical" evidence="5">
    <location>
        <begin position="131"/>
        <end position="151"/>
    </location>
</feature>
<keyword evidence="4 5" id="KW-0472">Membrane</keyword>
<feature type="transmembrane region" description="Helical" evidence="5">
    <location>
        <begin position="53"/>
        <end position="78"/>
    </location>
</feature>
<comment type="caution">
    <text evidence="7">The sequence shown here is derived from an EMBL/GenBank/DDBJ whole genome shotgun (WGS) entry which is preliminary data.</text>
</comment>
<evidence type="ECO:0000256" key="3">
    <source>
        <dbReference type="ARBA" id="ARBA00022989"/>
    </source>
</evidence>
<dbReference type="InterPro" id="IPR019402">
    <property type="entry name" value="CWH43_N"/>
</dbReference>
<dbReference type="GO" id="GO:0012505">
    <property type="term" value="C:endomembrane system"/>
    <property type="evidence" value="ECO:0007669"/>
    <property type="project" value="UniProtKB-SubCell"/>
</dbReference>
<sequence length="282" mass="31701">MSRRDNVGFIAWLVPLIGISTMLSTEFMACTSHFNCFEAFPTLSYAATFRPEGYIFMLGMSLTAVLIFVSISLFFWYLRLRTRQQRHNSSGKSSTQYVAVGYTCLVFGLVTALSLFGLAAMDMQAYHDAHIVFTVVFFISAWVMMIAVQVARTSTLHEDEGADVDGKMSKGESLLTVLQRRSFWTSLRRWRRFDFFTAFTLGRLLLCMGLASTFLFGVFFLCANGVWSNPLGFTAVEEACFEAFAIVCQLLFMGTLSCELAHLVRLLEHSNFTASTKSGRSE</sequence>
<keyword evidence="3 5" id="KW-1133">Transmembrane helix</keyword>
<feature type="domain" description="CWH43-like N-terminal" evidence="6">
    <location>
        <begin position="8"/>
        <end position="262"/>
    </location>
</feature>
<dbReference type="PANTHER" id="PTHR21324:SF2">
    <property type="entry name" value="EG:22E5.9 PROTEIN"/>
    <property type="match status" value="1"/>
</dbReference>
<protein>
    <recommendedName>
        <fullName evidence="6">CWH43-like N-terminal domain-containing protein</fullName>
    </recommendedName>
</protein>
<keyword evidence="2 5" id="KW-0812">Transmembrane</keyword>
<dbReference type="PANTHER" id="PTHR21324">
    <property type="entry name" value="FASTING-INDUCIBLE INTEGRAL MEMBRANE PROTEIN TM6P1-RELATED"/>
    <property type="match status" value="1"/>
</dbReference>
<dbReference type="InterPro" id="IPR050911">
    <property type="entry name" value="DRAM/TMEM150_Autophagy_Mod"/>
</dbReference>
<evidence type="ECO:0000256" key="2">
    <source>
        <dbReference type="ARBA" id="ARBA00022692"/>
    </source>
</evidence>
<evidence type="ECO:0000259" key="6">
    <source>
        <dbReference type="Pfam" id="PF10277"/>
    </source>
</evidence>
<reference evidence="7" key="1">
    <citation type="submission" date="2024-01" db="EMBL/GenBank/DDBJ databases">
        <authorList>
            <person name="Webb A."/>
        </authorList>
    </citation>
    <scope>NUCLEOTIDE SEQUENCE</scope>
    <source>
        <strain evidence="7">Pm1</strain>
    </source>
</reference>
<gene>
    <name evidence="7" type="ORF">PM001_LOCUS28424</name>
</gene>
<evidence type="ECO:0000256" key="1">
    <source>
        <dbReference type="ARBA" id="ARBA00004127"/>
    </source>
</evidence>
<feature type="transmembrane region" description="Helical" evidence="5">
    <location>
        <begin position="99"/>
        <end position="119"/>
    </location>
</feature>
<accession>A0AAV1VCT0</accession>
<evidence type="ECO:0000256" key="4">
    <source>
        <dbReference type="ARBA" id="ARBA00023136"/>
    </source>
</evidence>
<comment type="subcellular location">
    <subcellularLocation>
        <location evidence="1">Endomembrane system</location>
        <topology evidence="1">Multi-pass membrane protein</topology>
    </subcellularLocation>
</comment>
<name>A0AAV1VCT0_9STRA</name>